<dbReference type="InterPro" id="IPR011050">
    <property type="entry name" value="Pectin_lyase_fold/virulence"/>
</dbReference>
<dbReference type="SMART" id="SM00869">
    <property type="entry name" value="Autotransporter"/>
    <property type="match status" value="1"/>
</dbReference>
<dbReference type="NCBIfam" id="TIGR02601">
    <property type="entry name" value="autotrns_rpt"/>
    <property type="match status" value="3"/>
</dbReference>
<dbReference type="PRINTS" id="PR00313">
    <property type="entry name" value="CABNDNGRPT"/>
</dbReference>
<accession>A0ABW0SK74</accession>
<protein>
    <submittedName>
        <fullName evidence="3">Autotransporter-associated beta strand repeat-containing protein</fullName>
    </submittedName>
</protein>
<feature type="domain" description="Autotransporter" evidence="2">
    <location>
        <begin position="4173"/>
        <end position="4456"/>
    </location>
</feature>
<reference evidence="4" key="1">
    <citation type="journal article" date="2019" name="Int. J. Syst. Evol. Microbiol.">
        <title>The Global Catalogue of Microorganisms (GCM) 10K type strain sequencing project: providing services to taxonomists for standard genome sequencing and annotation.</title>
        <authorList>
            <consortium name="The Broad Institute Genomics Platform"/>
            <consortium name="The Broad Institute Genome Sequencing Center for Infectious Disease"/>
            <person name="Wu L."/>
            <person name="Ma J."/>
        </authorList>
    </citation>
    <scope>NUCLEOTIDE SEQUENCE [LARGE SCALE GENOMIC DNA]</scope>
    <source>
        <strain evidence="4">KACC 11407</strain>
    </source>
</reference>
<dbReference type="EMBL" id="JBHSNM010000001">
    <property type="protein sequence ID" value="MFC5569015.1"/>
    <property type="molecule type" value="Genomic_DNA"/>
</dbReference>
<proteinExistence type="predicted"/>
<evidence type="ECO:0000313" key="4">
    <source>
        <dbReference type="Proteomes" id="UP001596036"/>
    </source>
</evidence>
<dbReference type="PROSITE" id="PS51208">
    <property type="entry name" value="AUTOTRANSPORTER"/>
    <property type="match status" value="1"/>
</dbReference>
<dbReference type="InterPro" id="IPR036709">
    <property type="entry name" value="Autotransporte_beta_dom_sf"/>
</dbReference>
<dbReference type="Proteomes" id="UP001596036">
    <property type="component" value="Unassembled WGS sequence"/>
</dbReference>
<sequence length="4456" mass="439181">MNHVFRIIWSHVQGAWVVVSELASRRGKRSGGIERHVEVDCHQPLRGATDNAPSGPWPLRLAIALALLGLHLPARAADRYWDINGNTAGLGGTGVWSATNLFWNSSSTGTGGGVFGWNNAGLDDAFFGGTAGTVTLGSPITAHSLNFLANGYTITGNTLTLAGTNPFISTTGGNTATINSVLAGSNGLTVNGTSTSGWIMLGGTNTLTGGITVNNNARLVGSGSNSFNGAANVVTVNNGGVLQVNNANAFGGNTAAANLVVNDGGNLWLGGVSLTHNITAAGGGTININQPFANLTSTWNGNLVLTANTTLQVTNTGANGNTVFAGNLTDTGANKLSLVLNEGGGVDSSLYLDGTNSFTGGITVNAGQLFMRGTDAAAAAAGNVVTLNGGYLRVEGDAFGGDTDAAQLVLNGGTLRVETNNTLNHDVTLTGGDRYIDGLGNATWSGATVLTADTLLHLGVGGHNLTVRGPLQDTGANQLSVQTQGGNVRFNGPLSFTGDLTLASGTIWFDGGAYTYSGDTIIRNAAQLVLNSTSLSPDSNIRFEGLNNGSNTLIYGTNAEPSITMPNGAGGGELRWAGTGGFYALNNQSDVTVNLGGAGATLTWNDGLFVPDGHALILGTNATGGDARQVDFQNGIDLSGGLREVRADNGNVNDHAMISGALVGSGGLHVLGNGGLELTATNTYSGATVIGDGTAGVGHLILGSAGANSANSNIQFDGPDTINNGGMLLLTAAYGDFTESLGAGGNQIQWTGSGGFGAIGGERHVNIGGAGATLTWGAGGFVPDGQMLRFAGRFADSTVVWDNGIDLGAAARAINVNEGNNLDRDVRLQGVIQGAGGLDLMGQGDIDLFGLNTYSGTTRINGGDITSATDGMYVYFNTFTDIGTASSFGTGATIELGSHNGAMVYTGAGPASGNRNIGLSGRSGALLHLFNRGGGVLEIGGDIATTVSGASNELRVGGTFVSTDANGDGVADDPNILSGVISDGAGTTSLIGTQCAAGSVWRLGGANTFTGRFNPNGCTFEVTSIANAGDASAVGGGDLIADFRGAGGTVRYVGSGDTTDRLFWSWGNAHLESSGSGALVLTNTGLIVDRNGGFTQFLGGTNTGDNLFAPTLVNGLTPAEFHNPNNIFNLIKEGPGLWALVTDNNAHANAYAGLTRIFGGALRADDAGAITGGFGVTSSHGTTGSSERSSLIRFEGTADGTGGVLGLTAASGGFFRGTSTRGLAFIDNNGTTVGVDPDGATGPLPAYGTEALDDDNYEQGVRWIGSGGFAAWDGTQVVNLFGDARELTWGSGGFVPTSHELVFGYVTADGTVDFQNGINLGAAGRTVRVNNGTAGRDAIMSGVLRSTSALGGLTKTGDGALTLSANNTYTGTTTINAGTLELGTGGTTGNMGTGTTALVASGATLVANHSNAFNLAQAIIGDGTLVQRGTGATTMTRNSDIDHVVMEHGRLVTPGTLLTDDVTFSDDGGATLEVAGAMRTSTGDAVAITGGTGDDTVRVDPAGNLLANGTLGAGDDRLDVAGTLDTDGGSFDLADGDDTFLIHDNTDVIGTVLGGAGIDTLEANIGGTAALDVVQGFETLTKSGAGVLHLDGPGDSDFSTVDVDAGTLDVRAGAAIIATAGRTLDATVASGATLNVDGAFGCGDGNDSIDIAGNVTGTGTIDQCDGDDALTLRDGADVSGYAGVFDGGANTPGIGDTVQLDIAGTLDFAQGSVTNYENLLKSNTGTATLSGSHTYTGNTTISGGTLDVVGSLTTPVIAMTNATGTTQLNVDGSVEADGGTQALIIGSAGSNVVNVNAGATLLAIGALGGGTDRLDVAGTLDTGAGSFDLGNGNDTFVIHDDTDVVGTVIGGAGIDTLDADIAGTASLGVVQGFETLTKTGGGALHVEGPGTSDFANVNVDAGTLHVAAGAAIEAAAGGTLTTTVANGATLDVDGAYGCGTGADSLTVAGTVAGNGTIDQCGGDDTLTLDDGASLVQVNAISGGAHDVGDTVILNNALAMTLDGDDVANYEFLVKDQEGVATLTGASNFSGGTTINAGTLDVDGSLTTPTLALTNTTGTTTLNVDGLVQGTGGTQTVLDGGLGDNAIVVGATGTLLASGNLGDGSDVLDVSGVLDTGAGTLDLGDGDDTFLVHDGTLVLGTVIGGAGTDTRIFELAGTANVGALQEFEGLTKRGAGTLNITGPGVSELADVRVEEGTLDVQAAATVVAQAGNLLNTNVSLGATLNVDGSYTASSGDDVMDVSGTVSGAGTISLADGDDTLVLNDGASLTGANPIDGGAHGAGDTVALNIAGNYVFSDTQTVNFEILRKQNTGTATLTGTQNWQSVDIEGGALTSAGVLETATVAMANDTTLNVEGALLGSGSGYSTIAGSTGTNTVNIAEGALLHASGDLGDGNDVLDVAGTLDTDGGVLALGAGDDTFAVHDTTAMLGTVDGGLGNDMLDVDVGTGNLVPLGSLLGFESLGKSGEGTLQINGPSSFIDVGVSAGTLEVSAGGSVSAQNTTVGIGSTLQVDGSFAGTGGDDSMVVAGTVIGSGNIDLGAGDDSFTLQDGADISGLANAIDGGAGTDAFIADLAGSATLSGVVDFEVLTKSNTGTLNIDGPAASSFNIVHVDGGTLNVGLGGSVTAIAGGTLDTTVAAGATLNVDGSYGCGDGNDTLDVAGTVSGSGTIDLCGGEDTLTLNDGATLAAVISGGTHGAGDTVVLNNAGALSFDAANTVNFEFLQKDNIGEATLTGTTSFTGGTAVNGGALTVAGALSTPTVALADDTVLNVAGTLQGDAGGYASITGSSGTNTVNVADGALLQASGDLGGGDDVVDVAGTLDTGGGIFDLGAGDDTFVVHDSTVMLGVVDGGAGNDLLNVDVSGGNLVPLGSMLGFESLGKSGDGTLQINGPSTFIDVDLTGGRLEISGTGSVAAQNTTVGAGTTLQVDGSYTGTDGDDTMVVAGTVTGSGTIDLADGDDSFTLRDGADLSGLTSSLDGGAGIDAFIADLAGSATLGGAINFETLTKTNTGVLNVDGPAASAFTTVNVEGGTLDVGAAGSIDGVVATTVAGGATLNVDGSYLGSAGNDTMDVAGAISGSGVVGFDDGDDTLILRDGADLSGFTGVLDGGADSSGDTIVLDNASDVTFGAGSVANFEVLSKQNTGTATLVGTQDYSLRTDILGGELVVEGSLTTPEVAMGDGTSLTVDGTLEAGGGSAATIAGSTGSNTVTIVGTAIAGGDLGDGDDTLDVIGVLDTGGSFALGDGDDNFVVHDGTVVLGTVDGGAGLDTRVYDINGTADLGALVNFEGVAKTGTGTLNITGPGVTELQTVDVLGGTLNIGPGGAVAAAPGGTLETVVGAGATLNVDGSFGCGDGNDSLSVAGTVSGSGTIDLCGGEDTLTLNDGAVLATTISGGGHGSGDTVVLNNAGALSFDGSNVVNFEKLQKDNTGEATLTGTQEFAGGTTINAGALTVAGTLQTPTVAMDDDTTLNVDGTLQGSGGGYAALTGSDGTNTVNVADGALLQATGGLGDGNDVLDVAGTLDTDGGVFSLGDGDDMFVVHDTTAMTGTVDGGLGNDMLNVNVGAGNLVPLGSLLGFESLGKSGDGTLQINGPSSFIDVEVMAGTLEVSAGGSVAAQNTIVTADGTLQVDGSYTGTSGDDTMVVAGTVAGSGSVDLAAGNDSFTIQDGADLSGLATSIDGGAGTDAFIADLAGTATLGGAINFETLTKTNTGTLNIDGPAASSFSTVEVDSGTLNIGAAGSLAGVQHTIVASGSTLNVDGNYAGSADDDLMEVAGSVTGNGTISLADGNDRLLLMEGADLGSLGNALDGGAGSDTVLAQVDTTMTLGPTVNFEALYKDGAGTLVLEGNQAYALTQVGSGALEVAADAVLASQDTMVDIGATLDVQGDFTGTSGDDTFLSMGTVKGSLAFGDGNDAVHFVGGDLSGLTGIDGGSGTADVLSFSALDLQDDNLDSIANWERVELLGNTTLTSDSAIDLGGGVLAIDDTSSWIVGAGASLTGSVENAGRIDVGDNRLGISGNYAGSNGAIEISVSPGTQSAGGLDIQGDVTGTTSVVFKPDGSEVPTRPASILVISSPNDDLSTQGSFVASGAVDGNVRLSGSVYPWTFGQQADHNWYLSSAADGLLPEISGYAILPSVGRTLGEQGFNLVHDRMSGMREDATPACGRPEEKSRRADAALVDDCHGVWIAATASELKMGANPGFAFSGDAVGLYAGVDAMLSEHDGRTFRGGMFLGYQQGNYWTTGANSTDLPGLGEANVNVGAPAGGLYASTSWNTSSYVDLTLTAQVPHADIQTEDGFRQTITGNSLALSARAGHSFHLSGGWMLEPQLQFAATAMHWGDTVDASDKQLVIDDDVFGTARASLRVERTRLTANGGTIRPWVTVGVQNTVGEKDDALVVPGADGETQPFPAHDVGTSATIDLGVEARLGEGVSLFGAASYGRSVSGSDQEQRSVNVGVRIKW</sequence>
<organism evidence="3 4">
    <name type="scientific">Lysobacter yangpyeongensis</name>
    <dbReference type="NCBI Taxonomy" id="346182"/>
    <lineage>
        <taxon>Bacteria</taxon>
        <taxon>Pseudomonadati</taxon>
        <taxon>Pseudomonadota</taxon>
        <taxon>Gammaproteobacteria</taxon>
        <taxon>Lysobacterales</taxon>
        <taxon>Lysobacteraceae</taxon>
        <taxon>Lysobacter</taxon>
    </lineage>
</organism>
<dbReference type="SUPFAM" id="SSF51126">
    <property type="entry name" value="Pectin lyase-like"/>
    <property type="match status" value="5"/>
</dbReference>
<keyword evidence="1" id="KW-0732">Signal</keyword>
<gene>
    <name evidence="3" type="ORF">ACFPN1_02910</name>
</gene>
<dbReference type="RefSeq" id="WP_386752834.1">
    <property type="nucleotide sequence ID" value="NZ_JBHSNM010000001.1"/>
</dbReference>
<dbReference type="InterPro" id="IPR013425">
    <property type="entry name" value="Autotrns_rpt"/>
</dbReference>
<dbReference type="InterPro" id="IPR024973">
    <property type="entry name" value="ESPR"/>
</dbReference>
<dbReference type="Pfam" id="PF13018">
    <property type="entry name" value="ESPR"/>
    <property type="match status" value="1"/>
</dbReference>
<dbReference type="Gene3D" id="2.160.20.20">
    <property type="match status" value="1"/>
</dbReference>
<dbReference type="Gene3D" id="2.160.20.160">
    <property type="match status" value="1"/>
</dbReference>
<dbReference type="SUPFAM" id="SSF103515">
    <property type="entry name" value="Autotransporter"/>
    <property type="match status" value="1"/>
</dbReference>
<evidence type="ECO:0000256" key="1">
    <source>
        <dbReference type="ARBA" id="ARBA00022729"/>
    </source>
</evidence>
<evidence type="ECO:0000313" key="3">
    <source>
        <dbReference type="EMBL" id="MFC5569015.1"/>
    </source>
</evidence>
<dbReference type="InterPro" id="IPR012332">
    <property type="entry name" value="Autotransporter_pectin_lyase_C"/>
</dbReference>
<dbReference type="Pfam" id="PF12951">
    <property type="entry name" value="PATR"/>
    <property type="match status" value="10"/>
</dbReference>
<keyword evidence="4" id="KW-1185">Reference proteome</keyword>
<comment type="caution">
    <text evidence="3">The sequence shown here is derived from an EMBL/GenBank/DDBJ whole genome shotgun (WGS) entry which is preliminary data.</text>
</comment>
<name>A0ABW0SK74_9GAMM</name>
<dbReference type="InterPro" id="IPR005546">
    <property type="entry name" value="Autotransporte_beta"/>
</dbReference>
<evidence type="ECO:0000259" key="2">
    <source>
        <dbReference type="PROSITE" id="PS51208"/>
    </source>
</evidence>